<keyword evidence="2" id="KW-0732">Signal</keyword>
<protein>
    <submittedName>
        <fullName evidence="3">HupE / UreJ protein</fullName>
    </submittedName>
</protein>
<evidence type="ECO:0000313" key="3">
    <source>
        <dbReference type="EMBL" id="SFS10507.1"/>
    </source>
</evidence>
<dbReference type="Pfam" id="PF13795">
    <property type="entry name" value="HupE_UreJ_2"/>
    <property type="match status" value="1"/>
</dbReference>
<dbReference type="Proteomes" id="UP000198926">
    <property type="component" value="Unassembled WGS sequence"/>
</dbReference>
<feature type="transmembrane region" description="Helical" evidence="1">
    <location>
        <begin position="226"/>
        <end position="245"/>
    </location>
</feature>
<feature type="signal peptide" evidence="2">
    <location>
        <begin position="1"/>
        <end position="18"/>
    </location>
</feature>
<dbReference type="EMBL" id="FOZM01000001">
    <property type="protein sequence ID" value="SFS10507.1"/>
    <property type="molecule type" value="Genomic_DNA"/>
</dbReference>
<feature type="transmembrane region" description="Helical" evidence="1">
    <location>
        <begin position="202"/>
        <end position="219"/>
    </location>
</feature>
<feature type="transmembrane region" description="Helical" evidence="1">
    <location>
        <begin position="251"/>
        <end position="270"/>
    </location>
</feature>
<dbReference type="AlphaFoldDB" id="A0A1I6M444"/>
<sequence>MLSSILLAWITLASMAQAHEVLPAIADMTSTPDQVTFEIRSSLESFVAGVDLAETSDTNESPQAATYDDLRALSPDALAAQFRAFWPDMADNITLLVDGEPLTPVLQTVSVPAVGDVELVRTSTFTFTADLPAGSETLQMGWTPAYGVLVLRQMDVPAPYDGYLEGGALSDPIDLAGGGQASAMESFLNYIPVGFDHIVPKGLDHILFVLALFFLAARARPLILQISLFTVAHTITLALAALGYVNLPGNIVEPLIAASIVFVAVENLWADSISRWRPFIIFGFGLLHGLGFASVLGEFGLPEGSFIPALIGFNVGVEVGQLFVIAIVFLCVWQALRIDRGENEVGRGFAIYLFLLVSAIALSVLNPAGLVQVLENPVWVFGAPLAALFALCMVAIQMRDQVDAYRRIVAVPASLAIAFVGAYWFVERVFL</sequence>
<keyword evidence="1" id="KW-0812">Transmembrane</keyword>
<keyword evidence="1" id="KW-0472">Membrane</keyword>
<dbReference type="InterPro" id="IPR032809">
    <property type="entry name" value="Put_HupE_UreJ"/>
</dbReference>
<feature type="transmembrane region" description="Helical" evidence="1">
    <location>
        <begin position="279"/>
        <end position="297"/>
    </location>
</feature>
<evidence type="ECO:0000256" key="1">
    <source>
        <dbReference type="SAM" id="Phobius"/>
    </source>
</evidence>
<dbReference type="OrthoDB" id="9808870at2"/>
<evidence type="ECO:0000313" key="4">
    <source>
        <dbReference type="Proteomes" id="UP000198926"/>
    </source>
</evidence>
<organism evidence="3 4">
    <name type="scientific">Yoonia litorea</name>
    <dbReference type="NCBI Taxonomy" id="1123755"/>
    <lineage>
        <taxon>Bacteria</taxon>
        <taxon>Pseudomonadati</taxon>
        <taxon>Pseudomonadota</taxon>
        <taxon>Alphaproteobacteria</taxon>
        <taxon>Rhodobacterales</taxon>
        <taxon>Paracoccaceae</taxon>
        <taxon>Yoonia</taxon>
    </lineage>
</organism>
<accession>A0A1I6M444</accession>
<feature type="transmembrane region" description="Helical" evidence="1">
    <location>
        <begin position="408"/>
        <end position="426"/>
    </location>
</feature>
<feature type="transmembrane region" description="Helical" evidence="1">
    <location>
        <begin position="345"/>
        <end position="365"/>
    </location>
</feature>
<dbReference type="RefSeq" id="WP_090205226.1">
    <property type="nucleotide sequence ID" value="NZ_FOZM01000001.1"/>
</dbReference>
<proteinExistence type="predicted"/>
<keyword evidence="1" id="KW-1133">Transmembrane helix</keyword>
<evidence type="ECO:0000256" key="2">
    <source>
        <dbReference type="SAM" id="SignalP"/>
    </source>
</evidence>
<keyword evidence="4" id="KW-1185">Reference proteome</keyword>
<name>A0A1I6M444_9RHOB</name>
<dbReference type="STRING" id="1123755.SAMN05444714_1216"/>
<feature type="transmembrane region" description="Helical" evidence="1">
    <location>
        <begin position="309"/>
        <end position="333"/>
    </location>
</feature>
<reference evidence="3 4" key="1">
    <citation type="submission" date="2016-10" db="EMBL/GenBank/DDBJ databases">
        <authorList>
            <person name="de Groot N.N."/>
        </authorList>
    </citation>
    <scope>NUCLEOTIDE SEQUENCE [LARGE SCALE GENOMIC DNA]</scope>
    <source>
        <strain evidence="3 4">DSM 29433</strain>
    </source>
</reference>
<gene>
    <name evidence="3" type="ORF">SAMN05444714_1216</name>
</gene>
<feature type="transmembrane region" description="Helical" evidence="1">
    <location>
        <begin position="377"/>
        <end position="396"/>
    </location>
</feature>
<feature type="chain" id="PRO_5011636465" evidence="2">
    <location>
        <begin position="19"/>
        <end position="431"/>
    </location>
</feature>